<name>A0A504JKY3_9FLAO</name>
<protein>
    <recommendedName>
        <fullName evidence="3">Apea-like HEPN domain-containing protein</fullName>
    </recommendedName>
</protein>
<keyword evidence="2" id="KW-1185">Reference proteome</keyword>
<dbReference type="EMBL" id="VFWZ01000002">
    <property type="protein sequence ID" value="TPN87140.1"/>
    <property type="molecule type" value="Genomic_DNA"/>
</dbReference>
<evidence type="ECO:0000313" key="1">
    <source>
        <dbReference type="EMBL" id="TPN87140.1"/>
    </source>
</evidence>
<reference evidence="1 2" key="1">
    <citation type="submission" date="2019-06" db="EMBL/GenBank/DDBJ databases">
        <authorList>
            <person name="Meng X."/>
        </authorList>
    </citation>
    <scope>NUCLEOTIDE SEQUENCE [LARGE SCALE GENOMIC DNA]</scope>
    <source>
        <strain evidence="1 2">M625</strain>
    </source>
</reference>
<comment type="caution">
    <text evidence="1">The sequence shown here is derived from an EMBL/GenBank/DDBJ whole genome shotgun (WGS) entry which is preliminary data.</text>
</comment>
<dbReference type="AlphaFoldDB" id="A0A504JKY3"/>
<proteinExistence type="predicted"/>
<dbReference type="Proteomes" id="UP000315540">
    <property type="component" value="Unassembled WGS sequence"/>
</dbReference>
<gene>
    <name evidence="1" type="ORF">FHK87_05985</name>
</gene>
<accession>A0A504JKY3</accession>
<sequence length="384" mass="45339">MDIVKEIKKLHKDIVVELQKDFLLVEHPKYKFDLEFDLEDGDNETLLKIVKETLECEYVFGKSFLNEDCFEIVVNLTYAKNLFPEENIDIDLAEDIKDKCIYEIGEISPMFAQFLKGTIKYDHFDVDYYYSLKIHNLQSVFILTDKEEIKQAYNEALDIITFDLHRKYDLKLNIVDFGNTEEHDIDFYEEPQLDTIEDTSVTLDIYDSDLVSYYNRASNMTDSEFKYLAYFQVLECIFDEVYKEETIQDVRGILQSSNFSNRSNEDISNIIKIVERYKQEKNDRSKTGLVLDKYFKGDLRKEAYNLVNKDIFDLLIQMKQIKDTSDMNDLNKLATVIYDFRNECTHSNRSYPIKNSTVSSNANLLDYILLIQKVAERIILNYKV</sequence>
<evidence type="ECO:0008006" key="3">
    <source>
        <dbReference type="Google" id="ProtNLM"/>
    </source>
</evidence>
<organism evidence="1 2">
    <name type="scientific">Aquimarina algicola</name>
    <dbReference type="NCBI Taxonomy" id="2589995"/>
    <lineage>
        <taxon>Bacteria</taxon>
        <taxon>Pseudomonadati</taxon>
        <taxon>Bacteroidota</taxon>
        <taxon>Flavobacteriia</taxon>
        <taxon>Flavobacteriales</taxon>
        <taxon>Flavobacteriaceae</taxon>
        <taxon>Aquimarina</taxon>
    </lineage>
</organism>
<dbReference type="RefSeq" id="WP_140591402.1">
    <property type="nucleotide sequence ID" value="NZ_VFWZ01000002.1"/>
</dbReference>
<evidence type="ECO:0000313" key="2">
    <source>
        <dbReference type="Proteomes" id="UP000315540"/>
    </source>
</evidence>